<evidence type="ECO:0000313" key="17">
    <source>
        <dbReference type="Proteomes" id="UP000549394"/>
    </source>
</evidence>
<dbReference type="Gene3D" id="1.10.730.10">
    <property type="entry name" value="Isoleucyl-tRNA Synthetase, Domain 1"/>
    <property type="match status" value="1"/>
</dbReference>
<keyword evidence="6 11" id="KW-0648">Protein biosynthesis</keyword>
<keyword evidence="17" id="KW-1185">Reference proteome</keyword>
<evidence type="ECO:0000256" key="9">
    <source>
        <dbReference type="ARBA" id="ARBA00029936"/>
    </source>
</evidence>
<keyword evidence="12" id="KW-0175">Coiled coil</keyword>
<dbReference type="GO" id="GO:0006438">
    <property type="term" value="P:valyl-tRNA aminoacylation"/>
    <property type="evidence" value="ECO:0007669"/>
    <property type="project" value="InterPro"/>
</dbReference>
<dbReference type="PRINTS" id="PR00986">
    <property type="entry name" value="TRNASYNTHVAL"/>
</dbReference>
<evidence type="ECO:0000256" key="2">
    <source>
        <dbReference type="ARBA" id="ARBA00013169"/>
    </source>
</evidence>
<keyword evidence="5 11" id="KW-0067">ATP-binding</keyword>
<evidence type="ECO:0000256" key="1">
    <source>
        <dbReference type="ARBA" id="ARBA00005594"/>
    </source>
</evidence>
<evidence type="ECO:0000256" key="13">
    <source>
        <dbReference type="SAM" id="MobiDB-lite"/>
    </source>
</evidence>
<dbReference type="FunFam" id="1.10.730.10:FF:000015">
    <property type="entry name" value="Valine--tRNA ligase"/>
    <property type="match status" value="1"/>
</dbReference>
<dbReference type="InterPro" id="IPR037118">
    <property type="entry name" value="Val-tRNA_synth_C_sf"/>
</dbReference>
<evidence type="ECO:0000256" key="11">
    <source>
        <dbReference type="RuleBase" id="RU363035"/>
    </source>
</evidence>
<evidence type="ECO:0000313" key="16">
    <source>
        <dbReference type="EMBL" id="CAD5123228.1"/>
    </source>
</evidence>
<dbReference type="CDD" id="cd00817">
    <property type="entry name" value="ValRS_core"/>
    <property type="match status" value="1"/>
</dbReference>
<feature type="compositionally biased region" description="Basic and acidic residues" evidence="13">
    <location>
        <begin position="18"/>
        <end position="53"/>
    </location>
</feature>
<evidence type="ECO:0000256" key="3">
    <source>
        <dbReference type="ARBA" id="ARBA00022598"/>
    </source>
</evidence>
<dbReference type="InterPro" id="IPR002300">
    <property type="entry name" value="aa-tRNA-synth_Ia"/>
</dbReference>
<dbReference type="Pfam" id="PF08264">
    <property type="entry name" value="Anticodon_1"/>
    <property type="match status" value="1"/>
</dbReference>
<organism evidence="16 17">
    <name type="scientific">Dimorphilus gyrociliatus</name>
    <dbReference type="NCBI Taxonomy" id="2664684"/>
    <lineage>
        <taxon>Eukaryota</taxon>
        <taxon>Metazoa</taxon>
        <taxon>Spiralia</taxon>
        <taxon>Lophotrochozoa</taxon>
        <taxon>Annelida</taxon>
        <taxon>Polychaeta</taxon>
        <taxon>Polychaeta incertae sedis</taxon>
        <taxon>Dinophilidae</taxon>
        <taxon>Dimorphilus</taxon>
    </lineage>
</organism>
<feature type="compositionally biased region" description="Polar residues" evidence="13">
    <location>
        <begin position="1"/>
        <end position="11"/>
    </location>
</feature>
<dbReference type="GO" id="GO:0005524">
    <property type="term" value="F:ATP binding"/>
    <property type="evidence" value="ECO:0007669"/>
    <property type="project" value="UniProtKB-KW"/>
</dbReference>
<gene>
    <name evidence="16" type="ORF">DGYR_LOCUS10928</name>
</gene>
<dbReference type="FunFam" id="3.40.50.620:FF:000119">
    <property type="entry name" value="Putative valine--tRNA ligase-like"/>
    <property type="match status" value="1"/>
</dbReference>
<protein>
    <recommendedName>
        <fullName evidence="8">Valine--tRNA ligase</fullName>
        <ecNumber evidence="2">6.1.1.9</ecNumber>
    </recommendedName>
    <alternativeName>
        <fullName evidence="9">Valyl-tRNA synthetase</fullName>
    </alternativeName>
</protein>
<dbReference type="InterPro" id="IPR009080">
    <property type="entry name" value="tRNAsynth_Ia_anticodon-bd"/>
</dbReference>
<dbReference type="InterPro" id="IPR001412">
    <property type="entry name" value="aa-tRNA-synth_I_CS"/>
</dbReference>
<proteinExistence type="inferred from homology"/>
<dbReference type="InterPro" id="IPR009008">
    <property type="entry name" value="Val/Leu/Ile-tRNA-synth_edit"/>
</dbReference>
<evidence type="ECO:0000259" key="15">
    <source>
        <dbReference type="Pfam" id="PF08264"/>
    </source>
</evidence>
<dbReference type="InterPro" id="IPR002303">
    <property type="entry name" value="Valyl-tRNA_ligase"/>
</dbReference>
<evidence type="ECO:0000256" key="5">
    <source>
        <dbReference type="ARBA" id="ARBA00022840"/>
    </source>
</evidence>
<dbReference type="EMBL" id="CAJFCJ010000019">
    <property type="protein sequence ID" value="CAD5123228.1"/>
    <property type="molecule type" value="Genomic_DNA"/>
</dbReference>
<comment type="caution">
    <text evidence="16">The sequence shown here is derived from an EMBL/GenBank/DDBJ whole genome shotgun (WGS) entry which is preliminary data.</text>
</comment>
<name>A0A7I8W5P2_9ANNE</name>
<dbReference type="SUPFAM" id="SSF52374">
    <property type="entry name" value="Nucleotidylyl transferase"/>
    <property type="match status" value="1"/>
</dbReference>
<dbReference type="GO" id="GO:0005829">
    <property type="term" value="C:cytosol"/>
    <property type="evidence" value="ECO:0007669"/>
    <property type="project" value="TreeGrafter"/>
</dbReference>
<dbReference type="AlphaFoldDB" id="A0A7I8W5P2"/>
<evidence type="ECO:0000256" key="4">
    <source>
        <dbReference type="ARBA" id="ARBA00022741"/>
    </source>
</evidence>
<dbReference type="Pfam" id="PF00133">
    <property type="entry name" value="tRNA-synt_1"/>
    <property type="match status" value="1"/>
</dbReference>
<dbReference type="SUPFAM" id="SSF50677">
    <property type="entry name" value="ValRS/IleRS/LeuRS editing domain"/>
    <property type="match status" value="1"/>
</dbReference>
<dbReference type="PROSITE" id="PS00178">
    <property type="entry name" value="AA_TRNA_LIGASE_I"/>
    <property type="match status" value="1"/>
</dbReference>
<dbReference type="HAMAP" id="MF_02004">
    <property type="entry name" value="Val_tRNA_synth_type1"/>
    <property type="match status" value="1"/>
</dbReference>
<feature type="region of interest" description="Disordered" evidence="13">
    <location>
        <begin position="1"/>
        <end position="73"/>
    </location>
</feature>
<evidence type="ECO:0000256" key="8">
    <source>
        <dbReference type="ARBA" id="ARBA00024407"/>
    </source>
</evidence>
<evidence type="ECO:0000259" key="14">
    <source>
        <dbReference type="Pfam" id="PF00133"/>
    </source>
</evidence>
<dbReference type="Gene3D" id="3.90.740.10">
    <property type="entry name" value="Valyl/Leucyl/Isoleucyl-tRNA synthetase, editing domain"/>
    <property type="match status" value="1"/>
</dbReference>
<dbReference type="Gene3D" id="1.10.287.380">
    <property type="entry name" value="Valyl-tRNA synthetase, C-terminal domain"/>
    <property type="match status" value="1"/>
</dbReference>
<dbReference type="NCBIfam" id="NF004349">
    <property type="entry name" value="PRK05729.1"/>
    <property type="match status" value="1"/>
</dbReference>
<dbReference type="OrthoDB" id="629407at2759"/>
<dbReference type="GO" id="GO:0002161">
    <property type="term" value="F:aminoacyl-tRNA deacylase activity"/>
    <property type="evidence" value="ECO:0007669"/>
    <property type="project" value="InterPro"/>
</dbReference>
<keyword evidence="7 11" id="KW-0030">Aminoacyl-tRNA synthetase</keyword>
<feature type="coiled-coil region" evidence="12">
    <location>
        <begin position="994"/>
        <end position="1066"/>
    </location>
</feature>
<dbReference type="InterPro" id="IPR013155">
    <property type="entry name" value="M/V/L/I-tRNA-synth_anticd-bd"/>
</dbReference>
<dbReference type="Proteomes" id="UP000549394">
    <property type="component" value="Unassembled WGS sequence"/>
</dbReference>
<dbReference type="PANTHER" id="PTHR11946:SF109">
    <property type="entry name" value="VALINE--TRNA LIGASE"/>
    <property type="match status" value="1"/>
</dbReference>
<feature type="domain" description="Aminoacyl-tRNA synthetase class Ia" evidence="14">
    <location>
        <begin position="109"/>
        <end position="737"/>
    </location>
</feature>
<comment type="similarity">
    <text evidence="1 11">Belongs to the class-I aminoacyl-tRNA synthetase family.</text>
</comment>
<evidence type="ECO:0000256" key="6">
    <source>
        <dbReference type="ARBA" id="ARBA00022917"/>
    </source>
</evidence>
<reference evidence="16 17" key="1">
    <citation type="submission" date="2020-08" db="EMBL/GenBank/DDBJ databases">
        <authorList>
            <person name="Hejnol A."/>
        </authorList>
    </citation>
    <scope>NUCLEOTIDE SEQUENCE [LARGE SCALE GENOMIC DNA]</scope>
</reference>
<dbReference type="CDD" id="cd07962">
    <property type="entry name" value="Anticodon_Ia_Val"/>
    <property type="match status" value="1"/>
</dbReference>
<keyword evidence="3 11" id="KW-0436">Ligase</keyword>
<evidence type="ECO:0000256" key="7">
    <source>
        <dbReference type="ARBA" id="ARBA00023146"/>
    </source>
</evidence>
<dbReference type="PANTHER" id="PTHR11946">
    <property type="entry name" value="VALYL-TRNA SYNTHETASES"/>
    <property type="match status" value="1"/>
</dbReference>
<dbReference type="FunFam" id="3.90.740.10:FF:000005">
    <property type="entry name" value="Valine--tRNA ligase, mitochondrial"/>
    <property type="match status" value="1"/>
</dbReference>
<comment type="catalytic activity">
    <reaction evidence="10">
        <text>tRNA(Val) + L-valine + ATP = L-valyl-tRNA(Val) + AMP + diphosphate</text>
        <dbReference type="Rhea" id="RHEA:10704"/>
        <dbReference type="Rhea" id="RHEA-COMP:9672"/>
        <dbReference type="Rhea" id="RHEA-COMP:9708"/>
        <dbReference type="ChEBI" id="CHEBI:30616"/>
        <dbReference type="ChEBI" id="CHEBI:33019"/>
        <dbReference type="ChEBI" id="CHEBI:57762"/>
        <dbReference type="ChEBI" id="CHEBI:78442"/>
        <dbReference type="ChEBI" id="CHEBI:78537"/>
        <dbReference type="ChEBI" id="CHEBI:456215"/>
        <dbReference type="EC" id="6.1.1.9"/>
    </reaction>
</comment>
<dbReference type="NCBIfam" id="TIGR00422">
    <property type="entry name" value="valS"/>
    <property type="match status" value="1"/>
</dbReference>
<evidence type="ECO:0000256" key="12">
    <source>
        <dbReference type="SAM" id="Coils"/>
    </source>
</evidence>
<dbReference type="InterPro" id="IPR033705">
    <property type="entry name" value="Anticodon_Ia_Val"/>
</dbReference>
<dbReference type="SUPFAM" id="SSF47323">
    <property type="entry name" value="Anticodon-binding domain of a subclass of class I aminoacyl-tRNA synthetases"/>
    <property type="match status" value="1"/>
</dbReference>
<feature type="domain" description="Methionyl/Valyl/Leucyl/Isoleucyl-tRNA synthetase anticodon-binding" evidence="15">
    <location>
        <begin position="782"/>
        <end position="936"/>
    </location>
</feature>
<keyword evidence="4 11" id="KW-0547">Nucleotide-binding</keyword>
<dbReference type="InterPro" id="IPR014729">
    <property type="entry name" value="Rossmann-like_a/b/a_fold"/>
</dbReference>
<accession>A0A7I8W5P2</accession>
<sequence length="1066" mass="122178">MSSDPNLQGATKSMAKPNEADGQKPKTEKELQKEAAKAAKLAKFEAKKAKEAALKAQQASADKQEKKVKKEKQEKTVIIYDSSTKPGEKKDTQRPLPDSYNPTYVEAAWNAWWEKEGFFKPEYKTSSLREPNPKGKFMMVIPPPNVTGSLHLGHALTTAVEDCITRWHRMNGKTVLWNPGCDHAGIATQVVVEKKLMREQGLSRHDVGREKFIDEVWKWKNQKGDQIYEQLRKLGGSYDWDRACFTMDEKLYRAVREAFIRLHEKKIIYRSNRLVNWSCTLKSAISDIEVDKKELKGRTLLAVPGYEEKVEFGVLIHFAYKIENSDEEIIVATTRIETMLGDTAIAVHPEDKRYSHFKGKYAIHPFFDRKIPIVFDEFVKMEFGTGAVKITPAHDQDDYDVGKRNNLPSISILTDDGCMTSECGQFSNMKRFNARKAVLEALKAKGLYRETTDNPMIVPFCSRSKDVIEPILKPQWYVDCQDMAKKAVNVVRDGKLKIIPDMFEKTWFSWMENCRDWCISRQLWWGHRVPAYFVSSADNSIPPGSEEDENYWVSAHTKEEALKKASEKFGVPAEKIQLSQDEDVLDTWFSSGLFPFSIFGWPDETLDLKTFYPGSLLETGHDILFFWVARMVMLGQELLGELPFKEVYLHAMIRDAHGRKMSKSLGNVIDPINVIQGISLEDLHKQLYNSNLDPKEIEKAIEGQKGDYPNGIPECGSDALRFALCAYTLQGKDINLDVLRIQGYRFFCNKLWNAVRFAISSLGDNYKPSIEEKPKDDISLIDKWIFSRLSQTIAVCKNGFEGYEFPKVTTAIYNFWLYDLCDVYLECIKSILSSNDEKSKENVRSTLYTCLDVGLRLAHPFMPFVTEELWQRLPRRKPETDASSICVSPYPLPEDFAGLINKELNEEIDFSMNIIKTIRSARGDYQLTNKTKTDLVIKCEDEVLQNSLTKHKEMIRMLAKGEDVQIVTSANNLTGYAMQTVSSKCCVYLKLLGLLNFEKEILRQNNKKDQLVKKLEDLLKKMKIPDYETKVPQNVKEQNEEKKKNIEEEIEKISAAISNLISLQAE</sequence>
<dbReference type="FunFam" id="3.40.50.620:FF:000020">
    <property type="entry name" value="Valine--tRNA ligase, mitochondrial"/>
    <property type="match status" value="1"/>
</dbReference>
<evidence type="ECO:0000256" key="10">
    <source>
        <dbReference type="ARBA" id="ARBA00047552"/>
    </source>
</evidence>
<dbReference type="GO" id="GO:0004832">
    <property type="term" value="F:valine-tRNA ligase activity"/>
    <property type="evidence" value="ECO:0007669"/>
    <property type="project" value="UniProtKB-EC"/>
</dbReference>
<dbReference type="EC" id="6.1.1.9" evidence="2"/>
<dbReference type="Gene3D" id="3.40.50.620">
    <property type="entry name" value="HUPs"/>
    <property type="match status" value="2"/>
</dbReference>